<proteinExistence type="predicted"/>
<name>A0ABT9U0L5_PAEHA</name>
<protein>
    <recommendedName>
        <fullName evidence="3">FbpB family small basic protein</fullName>
    </recommendedName>
</protein>
<evidence type="ECO:0000313" key="1">
    <source>
        <dbReference type="EMBL" id="MDQ0112523.1"/>
    </source>
</evidence>
<comment type="caution">
    <text evidence="1">The sequence shown here is derived from an EMBL/GenBank/DDBJ whole genome shotgun (WGS) entry which is preliminary data.</text>
</comment>
<keyword evidence="2" id="KW-1185">Reference proteome</keyword>
<gene>
    <name evidence="1" type="ORF">J2T15_001958</name>
</gene>
<dbReference type="Proteomes" id="UP001229346">
    <property type="component" value="Unassembled WGS sequence"/>
</dbReference>
<accession>A0ABT9U0L5</accession>
<reference evidence="1 2" key="1">
    <citation type="submission" date="2023-07" db="EMBL/GenBank/DDBJ databases">
        <title>Sorghum-associated microbial communities from plants grown in Nebraska, USA.</title>
        <authorList>
            <person name="Schachtman D."/>
        </authorList>
    </citation>
    <scope>NUCLEOTIDE SEQUENCE [LARGE SCALE GENOMIC DNA]</scope>
    <source>
        <strain evidence="1 2">CC482</strain>
    </source>
</reference>
<sequence length="48" mass="5650">MSIQKFRKMIYASHFDRDYLETEQKKKTVETKIELALGGKVSTKKTLE</sequence>
<evidence type="ECO:0000313" key="2">
    <source>
        <dbReference type="Proteomes" id="UP001229346"/>
    </source>
</evidence>
<dbReference type="EMBL" id="JAUSSU010000003">
    <property type="protein sequence ID" value="MDQ0112523.1"/>
    <property type="molecule type" value="Genomic_DNA"/>
</dbReference>
<evidence type="ECO:0008006" key="3">
    <source>
        <dbReference type="Google" id="ProtNLM"/>
    </source>
</evidence>
<organism evidence="1 2">
    <name type="scientific">Paenibacillus harenae</name>
    <dbReference type="NCBI Taxonomy" id="306543"/>
    <lineage>
        <taxon>Bacteria</taxon>
        <taxon>Bacillati</taxon>
        <taxon>Bacillota</taxon>
        <taxon>Bacilli</taxon>
        <taxon>Bacillales</taxon>
        <taxon>Paenibacillaceae</taxon>
        <taxon>Paenibacillus</taxon>
    </lineage>
</organism>